<reference evidence="2" key="1">
    <citation type="journal article" date="2020" name="Stud. Mycol.">
        <title>101 Dothideomycetes genomes: a test case for predicting lifestyles and emergence of pathogens.</title>
        <authorList>
            <person name="Haridas S."/>
            <person name="Albert R."/>
            <person name="Binder M."/>
            <person name="Bloem J."/>
            <person name="Labutti K."/>
            <person name="Salamov A."/>
            <person name="Andreopoulos B."/>
            <person name="Baker S."/>
            <person name="Barry K."/>
            <person name="Bills G."/>
            <person name="Bluhm B."/>
            <person name="Cannon C."/>
            <person name="Castanera R."/>
            <person name="Culley D."/>
            <person name="Daum C."/>
            <person name="Ezra D."/>
            <person name="Gonzalez J."/>
            <person name="Henrissat B."/>
            <person name="Kuo A."/>
            <person name="Liang C."/>
            <person name="Lipzen A."/>
            <person name="Lutzoni F."/>
            <person name="Magnuson J."/>
            <person name="Mondo S."/>
            <person name="Nolan M."/>
            <person name="Ohm R."/>
            <person name="Pangilinan J."/>
            <person name="Park H.-J."/>
            <person name="Ramirez L."/>
            <person name="Alfaro M."/>
            <person name="Sun H."/>
            <person name="Tritt A."/>
            <person name="Yoshinaga Y."/>
            <person name="Zwiers L.-H."/>
            <person name="Turgeon B."/>
            <person name="Goodwin S."/>
            <person name="Spatafora J."/>
            <person name="Crous P."/>
            <person name="Grigoriev I."/>
        </authorList>
    </citation>
    <scope>NUCLEOTIDE SEQUENCE</scope>
    <source>
        <strain evidence="2">CBS 279.74</strain>
    </source>
</reference>
<dbReference type="Proteomes" id="UP000799428">
    <property type="component" value="Unassembled WGS sequence"/>
</dbReference>
<feature type="compositionally biased region" description="Basic and acidic residues" evidence="1">
    <location>
        <begin position="45"/>
        <end position="54"/>
    </location>
</feature>
<keyword evidence="3" id="KW-1185">Reference proteome</keyword>
<evidence type="ECO:0000256" key="1">
    <source>
        <dbReference type="SAM" id="MobiDB-lite"/>
    </source>
</evidence>
<evidence type="ECO:0000313" key="2">
    <source>
        <dbReference type="EMBL" id="KAF2715765.1"/>
    </source>
</evidence>
<sequence length="91" mass="10220">MHTHKPQSSLSRLLYIISAPAKKSSVRATREGRGIEMEQLTRTTPNERRPDKSESDYLGAKEFIYAEHALEQAYWGCCRAGGLSCLYGRSA</sequence>
<evidence type="ECO:0000313" key="3">
    <source>
        <dbReference type="Proteomes" id="UP000799428"/>
    </source>
</evidence>
<name>A0A6G1KT90_9PLEO</name>
<dbReference type="AlphaFoldDB" id="A0A6G1KT90"/>
<organism evidence="2 3">
    <name type="scientific">Pleomassaria siparia CBS 279.74</name>
    <dbReference type="NCBI Taxonomy" id="1314801"/>
    <lineage>
        <taxon>Eukaryota</taxon>
        <taxon>Fungi</taxon>
        <taxon>Dikarya</taxon>
        <taxon>Ascomycota</taxon>
        <taxon>Pezizomycotina</taxon>
        <taxon>Dothideomycetes</taxon>
        <taxon>Pleosporomycetidae</taxon>
        <taxon>Pleosporales</taxon>
        <taxon>Pleomassariaceae</taxon>
        <taxon>Pleomassaria</taxon>
    </lineage>
</organism>
<accession>A0A6G1KT90</accession>
<feature type="region of interest" description="Disordered" evidence="1">
    <location>
        <begin position="26"/>
        <end position="54"/>
    </location>
</feature>
<proteinExistence type="predicted"/>
<gene>
    <name evidence="2" type="ORF">K504DRAFT_457903</name>
</gene>
<protein>
    <submittedName>
        <fullName evidence="2">Uncharacterized protein</fullName>
    </submittedName>
</protein>
<dbReference type="EMBL" id="MU005764">
    <property type="protein sequence ID" value="KAF2715765.1"/>
    <property type="molecule type" value="Genomic_DNA"/>
</dbReference>